<dbReference type="AlphaFoldDB" id="A0A0K2T1S0"/>
<evidence type="ECO:0000313" key="1">
    <source>
        <dbReference type="EMBL" id="CDW19537.1"/>
    </source>
</evidence>
<accession>A0A0K2T1S0</accession>
<protein>
    <submittedName>
        <fullName evidence="1">Uncharacterized protein</fullName>
    </submittedName>
</protein>
<proteinExistence type="predicted"/>
<sequence>MLRLGHSFWNCARHLLLQSKRFLRIASSTNTNGRVYSYRVGMSEIPGVETDTKIP</sequence>
<reference evidence="1" key="1">
    <citation type="submission" date="2014-05" db="EMBL/GenBank/DDBJ databases">
        <authorList>
            <person name="Chronopoulou M."/>
        </authorList>
    </citation>
    <scope>NUCLEOTIDE SEQUENCE</scope>
    <source>
        <tissue evidence="1">Whole organism</tissue>
    </source>
</reference>
<organism evidence="1">
    <name type="scientific">Lepeophtheirus salmonis</name>
    <name type="common">Salmon louse</name>
    <name type="synonym">Caligus salmonis</name>
    <dbReference type="NCBI Taxonomy" id="72036"/>
    <lineage>
        <taxon>Eukaryota</taxon>
        <taxon>Metazoa</taxon>
        <taxon>Ecdysozoa</taxon>
        <taxon>Arthropoda</taxon>
        <taxon>Crustacea</taxon>
        <taxon>Multicrustacea</taxon>
        <taxon>Hexanauplia</taxon>
        <taxon>Copepoda</taxon>
        <taxon>Siphonostomatoida</taxon>
        <taxon>Caligidae</taxon>
        <taxon>Lepeophtheirus</taxon>
    </lineage>
</organism>
<dbReference type="EMBL" id="HACA01002176">
    <property type="protein sequence ID" value="CDW19537.1"/>
    <property type="molecule type" value="Transcribed_RNA"/>
</dbReference>
<name>A0A0K2T1S0_LEPSM</name>